<proteinExistence type="inferred from homology"/>
<dbReference type="Gene3D" id="3.50.30.40">
    <property type="entry name" value="Ribonuclease E inhibitor RraA/RraA-like"/>
    <property type="match status" value="1"/>
</dbReference>
<comment type="function">
    <text evidence="8">Catalyzes the aldol cleavage of 4-hydroxy-4-methyl-2-oxoglutarate (HMG) into 2 molecules of pyruvate. Also contains a secondary oxaloacetate (OAA) decarboxylase activity due to the common pyruvate enolate transition state formed following C-C bond cleavage in the retro-aldol and decarboxylation reactions.</text>
</comment>
<evidence type="ECO:0000313" key="15">
    <source>
        <dbReference type="Proteomes" id="UP000275401"/>
    </source>
</evidence>
<evidence type="ECO:0000256" key="9">
    <source>
        <dbReference type="ARBA" id="ARBA00029596"/>
    </source>
</evidence>
<comment type="catalytic activity">
    <reaction evidence="12">
        <text>oxaloacetate + H(+) = pyruvate + CO2</text>
        <dbReference type="Rhea" id="RHEA:15641"/>
        <dbReference type="ChEBI" id="CHEBI:15361"/>
        <dbReference type="ChEBI" id="CHEBI:15378"/>
        <dbReference type="ChEBI" id="CHEBI:16452"/>
        <dbReference type="ChEBI" id="CHEBI:16526"/>
        <dbReference type="EC" id="4.1.1.112"/>
    </reaction>
</comment>
<evidence type="ECO:0000256" key="8">
    <source>
        <dbReference type="ARBA" id="ARBA00025046"/>
    </source>
</evidence>
<dbReference type="PANTHER" id="PTHR33254">
    <property type="entry name" value="4-HYDROXY-4-METHYL-2-OXOGLUTARATE ALDOLASE 3-RELATED"/>
    <property type="match status" value="1"/>
</dbReference>
<organism evidence="14 15">
    <name type="scientific">Streptomyces botrytidirepellens</name>
    <dbReference type="NCBI Taxonomy" id="2486417"/>
    <lineage>
        <taxon>Bacteria</taxon>
        <taxon>Bacillati</taxon>
        <taxon>Actinomycetota</taxon>
        <taxon>Actinomycetes</taxon>
        <taxon>Kitasatosporales</taxon>
        <taxon>Streptomycetaceae</taxon>
        <taxon>Streptomyces</taxon>
    </lineage>
</organism>
<dbReference type="GO" id="GO:0046872">
    <property type="term" value="F:metal ion binding"/>
    <property type="evidence" value="ECO:0007669"/>
    <property type="project" value="UniProtKB-KW"/>
</dbReference>
<reference evidence="14 15" key="1">
    <citation type="submission" date="2018-11" db="EMBL/GenBank/DDBJ databases">
        <title>The Potential of Streptomyces as Biocontrol Agents against the Tomato grey mould, Botrytis cinerea (Gray mold) Frontiers in Microbiology.</title>
        <authorList>
            <person name="Li D."/>
        </authorList>
    </citation>
    <scope>NUCLEOTIDE SEQUENCE [LARGE SCALE GENOMIC DNA]</scope>
    <source>
        <strain evidence="14 15">NEAU-LD23</strain>
    </source>
</reference>
<evidence type="ECO:0000256" key="13">
    <source>
        <dbReference type="PIRSR" id="PIRSR605493-1"/>
    </source>
</evidence>
<comment type="cofactor">
    <cofactor evidence="2">
        <name>a divalent metal cation</name>
        <dbReference type="ChEBI" id="CHEBI:60240"/>
    </cofactor>
</comment>
<dbReference type="PANTHER" id="PTHR33254:SF4">
    <property type="entry name" value="4-HYDROXY-4-METHYL-2-OXOGLUTARATE ALDOLASE 3-RELATED"/>
    <property type="match status" value="1"/>
</dbReference>
<dbReference type="EC" id="4.1.1.112" evidence="6"/>
<evidence type="ECO:0000256" key="6">
    <source>
        <dbReference type="ARBA" id="ARBA00012947"/>
    </source>
</evidence>
<evidence type="ECO:0000313" key="14">
    <source>
        <dbReference type="EMBL" id="RNF97650.1"/>
    </source>
</evidence>
<dbReference type="AlphaFoldDB" id="A0A3M8U2F2"/>
<dbReference type="InterPro" id="IPR005493">
    <property type="entry name" value="RraA/RraA-like"/>
</dbReference>
<keyword evidence="13" id="KW-0479">Metal-binding</keyword>
<feature type="binding site" evidence="13">
    <location>
        <position position="125"/>
    </location>
    <ligand>
        <name>Mg(2+)</name>
        <dbReference type="ChEBI" id="CHEBI:18420"/>
    </ligand>
</feature>
<protein>
    <recommendedName>
        <fullName evidence="7">Putative 4-hydroxy-4-methyl-2-oxoglutarate aldolase</fullName>
        <ecNumber evidence="6">4.1.1.112</ecNumber>
        <ecNumber evidence="5">4.1.3.17</ecNumber>
    </recommendedName>
    <alternativeName>
        <fullName evidence="11">Oxaloacetate decarboxylase</fullName>
    </alternativeName>
    <alternativeName>
        <fullName evidence="9">Regulator of ribonuclease activity homolog</fullName>
    </alternativeName>
    <alternativeName>
        <fullName evidence="10">RraA-like protein</fullName>
    </alternativeName>
</protein>
<evidence type="ECO:0000256" key="11">
    <source>
        <dbReference type="ARBA" id="ARBA00032305"/>
    </source>
</evidence>
<dbReference type="SUPFAM" id="SSF89562">
    <property type="entry name" value="RraA-like"/>
    <property type="match status" value="1"/>
</dbReference>
<evidence type="ECO:0000256" key="2">
    <source>
        <dbReference type="ARBA" id="ARBA00001968"/>
    </source>
</evidence>
<sequence length="230" mass="23340">MECGWWTGRVNDDMTLLAAYGALDSAAVSDALDGLDLPPGLGGIGPVWGNRKVVGFAAPVELAPGAPGTSGAHIATSAVDAGGPDDVLVIAAGGRTDVSCWGGLLSLGASLRGVRGVVADGACRDVGEAREAGFPVYARATTPVTARGRLHQVSSGGPVRVGPATVAQGDIVLADETGVAFVPRARGHEVLRDARALARRERAIAEELRGGASLSDAMRDARLAGTEEQR</sequence>
<gene>
    <name evidence="14" type="ORF">EEJ42_36870</name>
</gene>
<comment type="cofactor">
    <cofactor evidence="13">
        <name>Mg(2+)</name>
        <dbReference type="ChEBI" id="CHEBI:18420"/>
    </cofactor>
</comment>
<evidence type="ECO:0000256" key="5">
    <source>
        <dbReference type="ARBA" id="ARBA00012213"/>
    </source>
</evidence>
<evidence type="ECO:0000256" key="10">
    <source>
        <dbReference type="ARBA" id="ARBA00030169"/>
    </source>
</evidence>
<feature type="binding site" evidence="13">
    <location>
        <begin position="102"/>
        <end position="105"/>
    </location>
    <ligand>
        <name>substrate</name>
    </ligand>
</feature>
<dbReference type="GO" id="GO:0008948">
    <property type="term" value="F:oxaloacetate decarboxylase activity"/>
    <property type="evidence" value="ECO:0007669"/>
    <property type="project" value="UniProtKB-EC"/>
</dbReference>
<comment type="subunit">
    <text evidence="4">Homotrimer.</text>
</comment>
<keyword evidence="15" id="KW-1185">Reference proteome</keyword>
<evidence type="ECO:0000256" key="4">
    <source>
        <dbReference type="ARBA" id="ARBA00011233"/>
    </source>
</evidence>
<name>A0A3M8U2F2_9ACTN</name>
<comment type="similarity">
    <text evidence="3">Belongs to the class II aldolase/RraA-like family.</text>
</comment>
<keyword evidence="13" id="KW-0460">Magnesium</keyword>
<dbReference type="EMBL" id="RIBZ01000719">
    <property type="protein sequence ID" value="RNF97650.1"/>
    <property type="molecule type" value="Genomic_DNA"/>
</dbReference>
<dbReference type="InterPro" id="IPR036704">
    <property type="entry name" value="RraA/RraA-like_sf"/>
</dbReference>
<feature type="binding site" evidence="13">
    <location>
        <position position="124"/>
    </location>
    <ligand>
        <name>Mg(2+)</name>
        <dbReference type="ChEBI" id="CHEBI:18420"/>
    </ligand>
</feature>
<dbReference type="Proteomes" id="UP000275401">
    <property type="component" value="Unassembled WGS sequence"/>
</dbReference>
<evidence type="ECO:0000256" key="12">
    <source>
        <dbReference type="ARBA" id="ARBA00047973"/>
    </source>
</evidence>
<comment type="catalytic activity">
    <reaction evidence="1">
        <text>4-hydroxy-4-methyl-2-oxoglutarate = 2 pyruvate</text>
        <dbReference type="Rhea" id="RHEA:22748"/>
        <dbReference type="ChEBI" id="CHEBI:15361"/>
        <dbReference type="ChEBI" id="CHEBI:58276"/>
        <dbReference type="EC" id="4.1.3.17"/>
    </reaction>
</comment>
<dbReference type="Pfam" id="PF03737">
    <property type="entry name" value="RraA-like"/>
    <property type="match status" value="1"/>
</dbReference>
<accession>A0A3M8U2F2</accession>
<dbReference type="GO" id="GO:0047443">
    <property type="term" value="F:4-hydroxy-4-methyl-2-oxoglutarate aldolase activity"/>
    <property type="evidence" value="ECO:0007669"/>
    <property type="project" value="UniProtKB-EC"/>
</dbReference>
<evidence type="ECO:0000256" key="7">
    <source>
        <dbReference type="ARBA" id="ARBA00016549"/>
    </source>
</evidence>
<dbReference type="CDD" id="cd16841">
    <property type="entry name" value="RraA_family"/>
    <property type="match status" value="1"/>
</dbReference>
<dbReference type="EC" id="4.1.3.17" evidence="5"/>
<evidence type="ECO:0000256" key="1">
    <source>
        <dbReference type="ARBA" id="ARBA00001342"/>
    </source>
</evidence>
<comment type="caution">
    <text evidence="14">The sequence shown here is derived from an EMBL/GenBank/DDBJ whole genome shotgun (WGS) entry which is preliminary data.</text>
</comment>
<evidence type="ECO:0000256" key="3">
    <source>
        <dbReference type="ARBA" id="ARBA00008621"/>
    </source>
</evidence>